<dbReference type="AlphaFoldDB" id="A0A167GXI6"/>
<feature type="region of interest" description="Disordered" evidence="1">
    <location>
        <begin position="134"/>
        <end position="154"/>
    </location>
</feature>
<proteinExistence type="predicted"/>
<reference evidence="2 3" key="1">
    <citation type="journal article" date="2016" name="Mol. Biol. Evol.">
        <title>Comparative Genomics of Early-Diverging Mushroom-Forming Fungi Provides Insights into the Origins of Lignocellulose Decay Capabilities.</title>
        <authorList>
            <person name="Nagy L.G."/>
            <person name="Riley R."/>
            <person name="Tritt A."/>
            <person name="Adam C."/>
            <person name="Daum C."/>
            <person name="Floudas D."/>
            <person name="Sun H."/>
            <person name="Yadav J.S."/>
            <person name="Pangilinan J."/>
            <person name="Larsson K.H."/>
            <person name="Matsuura K."/>
            <person name="Barry K."/>
            <person name="Labutti K."/>
            <person name="Kuo R."/>
            <person name="Ohm R.A."/>
            <person name="Bhattacharya S.S."/>
            <person name="Shirouzu T."/>
            <person name="Yoshinaga Y."/>
            <person name="Martin F.M."/>
            <person name="Grigoriev I.V."/>
            <person name="Hibbett D.S."/>
        </authorList>
    </citation>
    <scope>NUCLEOTIDE SEQUENCE [LARGE SCALE GENOMIC DNA]</scope>
    <source>
        <strain evidence="2 3">TUFC12733</strain>
    </source>
</reference>
<evidence type="ECO:0000313" key="2">
    <source>
        <dbReference type="EMBL" id="KZO91013.1"/>
    </source>
</evidence>
<sequence length="154" mass="16376">MLASVLRCFNVPFPCFNVPFPVAWWAWLPVAGGSVAITASVLAAASLSLPNLGDGVPCPAMWVARRAQMKHRGGGASAPVVHIASRHYNATLSAHDTYITLHYAPGSSARPHQSLMSYRRQRGEVLGAERGCLSEAGGDHGPARGCRVRPVHTP</sequence>
<name>A0A167GXI6_CALVF</name>
<accession>A0A167GXI6</accession>
<organism evidence="2 3">
    <name type="scientific">Calocera viscosa (strain TUFC12733)</name>
    <dbReference type="NCBI Taxonomy" id="1330018"/>
    <lineage>
        <taxon>Eukaryota</taxon>
        <taxon>Fungi</taxon>
        <taxon>Dikarya</taxon>
        <taxon>Basidiomycota</taxon>
        <taxon>Agaricomycotina</taxon>
        <taxon>Dacrymycetes</taxon>
        <taxon>Dacrymycetales</taxon>
        <taxon>Dacrymycetaceae</taxon>
        <taxon>Calocera</taxon>
    </lineage>
</organism>
<gene>
    <name evidence="2" type="ORF">CALVIDRAFT_370074</name>
</gene>
<keyword evidence="3" id="KW-1185">Reference proteome</keyword>
<dbReference type="EMBL" id="KV417330">
    <property type="protein sequence ID" value="KZO91013.1"/>
    <property type="molecule type" value="Genomic_DNA"/>
</dbReference>
<protein>
    <submittedName>
        <fullName evidence="2">Uncharacterized protein</fullName>
    </submittedName>
</protein>
<evidence type="ECO:0000313" key="3">
    <source>
        <dbReference type="Proteomes" id="UP000076738"/>
    </source>
</evidence>
<evidence type="ECO:0000256" key="1">
    <source>
        <dbReference type="SAM" id="MobiDB-lite"/>
    </source>
</evidence>
<dbReference type="Proteomes" id="UP000076738">
    <property type="component" value="Unassembled WGS sequence"/>
</dbReference>